<reference evidence="2 3" key="1">
    <citation type="submission" date="2016-12" db="EMBL/GenBank/DDBJ databases">
        <authorList>
            <person name="Song W.-J."/>
            <person name="Kurnit D.M."/>
        </authorList>
    </citation>
    <scope>NUCLEOTIDE SEQUENCE [LARGE SCALE GENOMIC DNA]</scope>
    <source>
        <strain evidence="2 3">IMCC3135</strain>
    </source>
</reference>
<dbReference type="Gene3D" id="3.90.1300.10">
    <property type="entry name" value="Amidase signature (AS) domain"/>
    <property type="match status" value="1"/>
</dbReference>
<dbReference type="Proteomes" id="UP000250079">
    <property type="component" value="Chromosome"/>
</dbReference>
<evidence type="ECO:0000313" key="2">
    <source>
        <dbReference type="EMBL" id="ASJ72703.1"/>
    </source>
</evidence>
<dbReference type="RefSeq" id="WP_088917996.1">
    <property type="nucleotide sequence ID" value="NZ_CP018632.1"/>
</dbReference>
<evidence type="ECO:0000259" key="1">
    <source>
        <dbReference type="Pfam" id="PF01425"/>
    </source>
</evidence>
<feature type="domain" description="Amidase" evidence="1">
    <location>
        <begin position="49"/>
        <end position="410"/>
    </location>
</feature>
<dbReference type="PANTHER" id="PTHR11895:SF176">
    <property type="entry name" value="AMIDASE AMID-RELATED"/>
    <property type="match status" value="1"/>
</dbReference>
<proteinExistence type="predicted"/>
<organism evidence="2 3">
    <name type="scientific">Granulosicoccus antarcticus IMCC3135</name>
    <dbReference type="NCBI Taxonomy" id="1192854"/>
    <lineage>
        <taxon>Bacteria</taxon>
        <taxon>Pseudomonadati</taxon>
        <taxon>Pseudomonadota</taxon>
        <taxon>Gammaproteobacteria</taxon>
        <taxon>Chromatiales</taxon>
        <taxon>Granulosicoccaceae</taxon>
        <taxon>Granulosicoccus</taxon>
    </lineage>
</organism>
<dbReference type="OrthoDB" id="8872210at2"/>
<keyword evidence="3" id="KW-1185">Reference proteome</keyword>
<dbReference type="InterPro" id="IPR023631">
    <property type="entry name" value="Amidase_dom"/>
</dbReference>
<dbReference type="AlphaFoldDB" id="A0A2Z2NNA1"/>
<protein>
    <submittedName>
        <fullName evidence="2">Amidase AmiD</fullName>
        <ecNumber evidence="2">3.5.1.4</ecNumber>
    </submittedName>
</protein>
<dbReference type="InterPro" id="IPR036928">
    <property type="entry name" value="AS_sf"/>
</dbReference>
<dbReference type="KEGG" id="gai:IMCC3135_13075"/>
<dbReference type="Pfam" id="PF01425">
    <property type="entry name" value="Amidase"/>
    <property type="match status" value="1"/>
</dbReference>
<accession>A0A2Z2NNA1</accession>
<gene>
    <name evidence="2" type="primary">amiD_1</name>
    <name evidence="2" type="ORF">IMCC3135_13075</name>
</gene>
<evidence type="ECO:0000313" key="3">
    <source>
        <dbReference type="Proteomes" id="UP000250079"/>
    </source>
</evidence>
<dbReference type="PANTHER" id="PTHR11895">
    <property type="entry name" value="TRANSAMIDASE"/>
    <property type="match status" value="1"/>
</dbReference>
<name>A0A2Z2NNA1_9GAMM</name>
<dbReference type="SUPFAM" id="SSF75304">
    <property type="entry name" value="Amidase signature (AS) enzymes"/>
    <property type="match status" value="1"/>
</dbReference>
<dbReference type="InterPro" id="IPR000120">
    <property type="entry name" value="Amidase"/>
</dbReference>
<sequence>MTSSYPWTPDSAPIRVADLQARLDSDDPALRHVFTEIFHDPIAGQSPINNPLNGALVSVKELFDVKGHVTRAGTRFMAEDAPAVADALPIQRLRAAGAVMLGTTNMTELAYSGLGLNPHNGTPENAIHAGCIPGGSTSGGAISVARGVADIAVGTDTGGSLRIPAAFNGIVGFKPTQATVSRQGCKSLSQTLDSIGPMAASVETCSQAYQVMRDDSATTEREIDPVFIIPDNYGMDDLEPEVAAAFTHAVLRLRDAGHDVRTQSLASLERLKSLAVWQIAAVEAYAEYHEALQSYPDQFDPRVSSRIARAQTLSALEYRTTLNARNDLIRQYQAEMMGKVLLMPTVPILPPSMSVFDNDDTYARLNVQVLRNPSIANVMDCCSISLPVIHEGNATGLMLTAQAFSDQALLQLAALCEALLEA</sequence>
<keyword evidence="2" id="KW-0378">Hydrolase</keyword>
<dbReference type="EC" id="3.5.1.4" evidence="2"/>
<dbReference type="GO" id="GO:0004040">
    <property type="term" value="F:amidase activity"/>
    <property type="evidence" value="ECO:0007669"/>
    <property type="project" value="UniProtKB-EC"/>
</dbReference>
<dbReference type="EMBL" id="CP018632">
    <property type="protein sequence ID" value="ASJ72703.1"/>
    <property type="molecule type" value="Genomic_DNA"/>
</dbReference>